<reference evidence="8" key="2">
    <citation type="submission" date="2011-11" db="EMBL/GenBank/DDBJ databases">
        <authorList>
            <person name="Barker E."/>
        </authorList>
    </citation>
    <scope>NUCLEOTIDE SEQUENCE</scope>
    <source>
        <strain evidence="8">Birmingham 1</strain>
    </source>
</reference>
<dbReference type="PANTHER" id="PTHR11265:SF0">
    <property type="entry name" value="12S RRNA N4-METHYLCYTIDINE METHYLTRANSFERASE"/>
    <property type="match status" value="1"/>
</dbReference>
<dbReference type="PIRSF" id="PIRSF004486">
    <property type="entry name" value="MraW"/>
    <property type="match status" value="1"/>
</dbReference>
<keyword evidence="5 7" id="KW-0808">Transferase</keyword>
<dbReference type="AlphaFoldDB" id="G8C305"/>
<feature type="binding site" evidence="7">
    <location>
        <position position="106"/>
    </location>
    <ligand>
        <name>S-adenosyl-L-methionine</name>
        <dbReference type="ChEBI" id="CHEBI:59789"/>
    </ligand>
</feature>
<feature type="binding site" evidence="7">
    <location>
        <position position="113"/>
    </location>
    <ligand>
        <name>S-adenosyl-L-methionine</name>
        <dbReference type="ChEBI" id="CHEBI:59789"/>
    </ligand>
</feature>
<dbReference type="PANTHER" id="PTHR11265">
    <property type="entry name" value="S-ADENOSYL-METHYLTRANSFERASE MRAW"/>
    <property type="match status" value="1"/>
</dbReference>
<dbReference type="SUPFAM" id="SSF81799">
    <property type="entry name" value="Putative methyltransferase TM0872, insert domain"/>
    <property type="match status" value="1"/>
</dbReference>
<name>G8C305_9MOLU</name>
<dbReference type="GO" id="GO:0070475">
    <property type="term" value="P:rRNA base methylation"/>
    <property type="evidence" value="ECO:0007669"/>
    <property type="project" value="UniProtKB-UniRule"/>
</dbReference>
<dbReference type="InterPro" id="IPR002903">
    <property type="entry name" value="RsmH"/>
</dbReference>
<feature type="binding site" evidence="7">
    <location>
        <begin position="39"/>
        <end position="41"/>
    </location>
    <ligand>
        <name>S-adenosyl-L-methionine</name>
        <dbReference type="ChEBI" id="CHEBI:59789"/>
    </ligand>
</feature>
<dbReference type="NCBIfam" id="TIGR00006">
    <property type="entry name" value="16S rRNA (cytosine(1402)-N(4))-methyltransferase RsmH"/>
    <property type="match status" value="1"/>
</dbReference>
<gene>
    <name evidence="8" type="primary">mraW</name>
    <name evidence="7" type="synonym">rsmH</name>
    <name evidence="8" type="ORF">MHM_01850</name>
</gene>
<dbReference type="KEGG" id="mhb:MHM_01850"/>
<dbReference type="Pfam" id="PF01795">
    <property type="entry name" value="Methyltransf_5"/>
    <property type="match status" value="1"/>
</dbReference>
<reference evidence="8" key="1">
    <citation type="submission" date="2011-11" db="EMBL/GenBank/DDBJ databases">
        <title>Complete genome sequence of Candidatus Mycoplasma haemominutum.</title>
        <authorList>
            <person name="Barker E.N."/>
            <person name="Darby A.C."/>
            <person name="Helps C.R."/>
            <person name="Peters I.R."/>
            <person name="Hughes M.A."/>
            <person name="Radford A.D."/>
            <person name="Novacco M."/>
            <person name="Boretti F."/>
            <person name="Hofmann-Lehmann R."/>
            <person name="Tasker S."/>
        </authorList>
    </citation>
    <scope>NUCLEOTIDE SEQUENCE</scope>
    <source>
        <strain evidence="8">Birmingham 1</strain>
    </source>
</reference>
<protein>
    <recommendedName>
        <fullName evidence="7">Ribosomal RNA small subunit methyltransferase H</fullName>
        <ecNumber evidence="7">2.1.1.199</ecNumber>
    </recommendedName>
    <alternativeName>
        <fullName evidence="7">16S rRNA m(4)C1402 methyltransferase</fullName>
    </alternativeName>
    <alternativeName>
        <fullName evidence="7">rRNA (cytosine-N(4)-)-methyltransferase RsmH</fullName>
    </alternativeName>
</protein>
<dbReference type="HOGENOM" id="CLU_038422_2_0_14"/>
<evidence type="ECO:0000256" key="4">
    <source>
        <dbReference type="ARBA" id="ARBA00022603"/>
    </source>
</evidence>
<keyword evidence="3 7" id="KW-0698">rRNA processing</keyword>
<dbReference type="PATRIC" id="fig|1116213.3.peg.196"/>
<dbReference type="SUPFAM" id="SSF53335">
    <property type="entry name" value="S-adenosyl-L-methionine-dependent methyltransferases"/>
    <property type="match status" value="1"/>
</dbReference>
<organism evidence="8">
    <name type="scientific">Candidatus Mycoplasma haematominutum 'Birmingham 1'</name>
    <dbReference type="NCBI Taxonomy" id="1116213"/>
    <lineage>
        <taxon>Bacteria</taxon>
        <taxon>Bacillati</taxon>
        <taxon>Mycoplasmatota</taxon>
        <taxon>Mollicutes</taxon>
        <taxon>Mycoplasmataceae</taxon>
        <taxon>Mycoplasma</taxon>
    </lineage>
</organism>
<evidence type="ECO:0000256" key="6">
    <source>
        <dbReference type="ARBA" id="ARBA00022691"/>
    </source>
</evidence>
<sequence length="314" mass="35916">MNLWLFFKAVHVPVLLKEVLEHWIVSPSGFYIDCTFGRGGHTKALLQQLSPDSAVLGIDIDPNSSEPANSLQLNDSRFQFLNANYSSLYRYWALHQLPQADGILFDLGFSTFQLNDPSRNFSYNGISSGLELRYGVEGVSVYTILNDYSEKKLSKILKHYGNIKNSEKLVRELVEYRKKTPIKELSQLKEIVSKANLLYTRKNKNPLKLIFQALRIECNSELDNLRNALEKVGKILKLGGKLLIITFHSLEDEVVREWAKKFTQKLKIIDLGIMIPPMFKMHPNSPILPSAGEVEKNWASRSAKLWVFEKTKDV</sequence>
<dbReference type="GO" id="GO:0005737">
    <property type="term" value="C:cytoplasm"/>
    <property type="evidence" value="ECO:0007669"/>
    <property type="project" value="UniProtKB-SubCell"/>
</dbReference>
<comment type="subcellular location">
    <subcellularLocation>
        <location evidence="7">Cytoplasm</location>
    </subcellularLocation>
</comment>
<comment type="similarity">
    <text evidence="1 7">Belongs to the methyltransferase superfamily. RsmH family.</text>
</comment>
<dbReference type="InterPro" id="IPR029063">
    <property type="entry name" value="SAM-dependent_MTases_sf"/>
</dbReference>
<dbReference type="EC" id="2.1.1.199" evidence="7"/>
<proteinExistence type="inferred from homology"/>
<dbReference type="Gene3D" id="3.40.50.150">
    <property type="entry name" value="Vaccinia Virus protein VP39"/>
    <property type="match status" value="1"/>
</dbReference>
<evidence type="ECO:0000313" key="8">
    <source>
        <dbReference type="EMBL" id="CCE66703.1"/>
    </source>
</evidence>
<evidence type="ECO:0000256" key="2">
    <source>
        <dbReference type="ARBA" id="ARBA00022490"/>
    </source>
</evidence>
<evidence type="ECO:0000256" key="3">
    <source>
        <dbReference type="ARBA" id="ARBA00022552"/>
    </source>
</evidence>
<dbReference type="InterPro" id="IPR023397">
    <property type="entry name" value="SAM-dep_MeTrfase_MraW_recog"/>
</dbReference>
<keyword evidence="2 7" id="KW-0963">Cytoplasm</keyword>
<feature type="binding site" evidence="7">
    <location>
        <position position="59"/>
    </location>
    <ligand>
        <name>S-adenosyl-L-methionine</name>
        <dbReference type="ChEBI" id="CHEBI:59789"/>
    </ligand>
</feature>
<dbReference type="GO" id="GO:0071424">
    <property type="term" value="F:rRNA (cytosine-N4-)-methyltransferase activity"/>
    <property type="evidence" value="ECO:0007669"/>
    <property type="project" value="UniProtKB-UniRule"/>
</dbReference>
<dbReference type="EMBL" id="HE613254">
    <property type="protein sequence ID" value="CCE66703.1"/>
    <property type="molecule type" value="Genomic_DNA"/>
</dbReference>
<keyword evidence="4 7" id="KW-0489">Methyltransferase</keyword>
<evidence type="ECO:0000256" key="1">
    <source>
        <dbReference type="ARBA" id="ARBA00010396"/>
    </source>
</evidence>
<accession>G8C305</accession>
<dbReference type="HAMAP" id="MF_01007">
    <property type="entry name" value="16SrRNA_methyltr_H"/>
    <property type="match status" value="1"/>
</dbReference>
<feature type="binding site" evidence="7">
    <location>
        <position position="85"/>
    </location>
    <ligand>
        <name>S-adenosyl-L-methionine</name>
        <dbReference type="ChEBI" id="CHEBI:59789"/>
    </ligand>
</feature>
<comment type="function">
    <text evidence="7">Specifically methylates the N4 position of cytidine in position 1402 (C1402) of 16S rRNA.</text>
</comment>
<evidence type="ECO:0000256" key="5">
    <source>
        <dbReference type="ARBA" id="ARBA00022679"/>
    </source>
</evidence>
<comment type="catalytic activity">
    <reaction evidence="7">
        <text>cytidine(1402) in 16S rRNA + S-adenosyl-L-methionine = N(4)-methylcytidine(1402) in 16S rRNA + S-adenosyl-L-homocysteine + H(+)</text>
        <dbReference type="Rhea" id="RHEA:42928"/>
        <dbReference type="Rhea" id="RHEA-COMP:10286"/>
        <dbReference type="Rhea" id="RHEA-COMP:10287"/>
        <dbReference type="ChEBI" id="CHEBI:15378"/>
        <dbReference type="ChEBI" id="CHEBI:57856"/>
        <dbReference type="ChEBI" id="CHEBI:59789"/>
        <dbReference type="ChEBI" id="CHEBI:74506"/>
        <dbReference type="ChEBI" id="CHEBI:82748"/>
        <dbReference type="EC" id="2.1.1.199"/>
    </reaction>
</comment>
<keyword evidence="6 7" id="KW-0949">S-adenosyl-L-methionine</keyword>
<dbReference type="Gene3D" id="1.10.150.170">
    <property type="entry name" value="Putative methyltransferase TM0872, insert domain"/>
    <property type="match status" value="1"/>
</dbReference>
<evidence type="ECO:0000256" key="7">
    <source>
        <dbReference type="HAMAP-Rule" id="MF_01007"/>
    </source>
</evidence>